<keyword evidence="3" id="KW-1185">Reference proteome</keyword>
<accession>A0ABD0X500</accession>
<protein>
    <submittedName>
        <fullName evidence="2">Uncharacterized protein</fullName>
    </submittedName>
</protein>
<name>A0ABD0X500_UMBPY</name>
<dbReference type="EMBL" id="JAGEUA010000003">
    <property type="protein sequence ID" value="KAL0994349.1"/>
    <property type="molecule type" value="Genomic_DNA"/>
</dbReference>
<organism evidence="2 3">
    <name type="scientific">Umbra pygmaea</name>
    <name type="common">Eastern mudminnow</name>
    <dbReference type="NCBI Taxonomy" id="75934"/>
    <lineage>
        <taxon>Eukaryota</taxon>
        <taxon>Metazoa</taxon>
        <taxon>Chordata</taxon>
        <taxon>Craniata</taxon>
        <taxon>Vertebrata</taxon>
        <taxon>Euteleostomi</taxon>
        <taxon>Actinopterygii</taxon>
        <taxon>Neopterygii</taxon>
        <taxon>Teleostei</taxon>
        <taxon>Protacanthopterygii</taxon>
        <taxon>Esociformes</taxon>
        <taxon>Umbridae</taxon>
        <taxon>Umbra</taxon>
    </lineage>
</organism>
<evidence type="ECO:0000313" key="3">
    <source>
        <dbReference type="Proteomes" id="UP001557470"/>
    </source>
</evidence>
<proteinExistence type="predicted"/>
<keyword evidence="1" id="KW-1133">Transmembrane helix</keyword>
<keyword evidence="1" id="KW-0472">Membrane</keyword>
<comment type="caution">
    <text evidence="2">The sequence shown here is derived from an EMBL/GenBank/DDBJ whole genome shotgun (WGS) entry which is preliminary data.</text>
</comment>
<reference evidence="2 3" key="1">
    <citation type="submission" date="2024-06" db="EMBL/GenBank/DDBJ databases">
        <authorList>
            <person name="Pan Q."/>
            <person name="Wen M."/>
            <person name="Jouanno E."/>
            <person name="Zahm M."/>
            <person name="Klopp C."/>
            <person name="Cabau C."/>
            <person name="Louis A."/>
            <person name="Berthelot C."/>
            <person name="Parey E."/>
            <person name="Roest Crollius H."/>
            <person name="Montfort J."/>
            <person name="Robinson-Rechavi M."/>
            <person name="Bouchez O."/>
            <person name="Lampietro C."/>
            <person name="Lopez Roques C."/>
            <person name="Donnadieu C."/>
            <person name="Postlethwait J."/>
            <person name="Bobe J."/>
            <person name="Verreycken H."/>
            <person name="Guiguen Y."/>
        </authorList>
    </citation>
    <scope>NUCLEOTIDE SEQUENCE [LARGE SCALE GENOMIC DNA]</scope>
    <source>
        <strain evidence="2">Up_M1</strain>
        <tissue evidence="2">Testis</tissue>
    </source>
</reference>
<sequence length="178" mass="20751">MHSVPSSLMSSSYCTGSITPANAPVCSRHWQSSNRRSNNSRHMATLLPNERVHSYEGRGQFCFISSRLTEMDLTFLCVTMRVRSVRIHSPWNISRFVLHCEVYFYCALFLMGLHTILYSENTITTLLQFVVSYMDSLCKIIRIYIYFYMNTISLFPHPYNICKGTNQLFILYFKYGSD</sequence>
<keyword evidence="1" id="KW-0812">Transmembrane</keyword>
<evidence type="ECO:0000256" key="1">
    <source>
        <dbReference type="SAM" id="Phobius"/>
    </source>
</evidence>
<evidence type="ECO:0000313" key="2">
    <source>
        <dbReference type="EMBL" id="KAL0994349.1"/>
    </source>
</evidence>
<gene>
    <name evidence="2" type="ORF">UPYG_G00120960</name>
</gene>
<dbReference type="AlphaFoldDB" id="A0ABD0X500"/>
<feature type="transmembrane region" description="Helical" evidence="1">
    <location>
        <begin position="96"/>
        <end position="117"/>
    </location>
</feature>
<dbReference type="Proteomes" id="UP001557470">
    <property type="component" value="Unassembled WGS sequence"/>
</dbReference>